<evidence type="ECO:0000256" key="1">
    <source>
        <dbReference type="SAM" id="SignalP"/>
    </source>
</evidence>
<reference evidence="2" key="1">
    <citation type="journal article" date="2014" name="Int. J. Syst. Evol. Microbiol.">
        <title>Complete genome sequence of Corynebacterium casei LMG S-19264T (=DSM 44701T), isolated from a smear-ripened cheese.</title>
        <authorList>
            <consortium name="US DOE Joint Genome Institute (JGI-PGF)"/>
            <person name="Walter F."/>
            <person name="Albersmeier A."/>
            <person name="Kalinowski J."/>
            <person name="Ruckert C."/>
        </authorList>
    </citation>
    <scope>NUCLEOTIDE SEQUENCE</scope>
    <source>
        <strain evidence="2">CGMCC 4.7201</strain>
    </source>
</reference>
<evidence type="ECO:0000313" key="2">
    <source>
        <dbReference type="EMBL" id="GGP00582.1"/>
    </source>
</evidence>
<dbReference type="EMBL" id="BMMS01000061">
    <property type="protein sequence ID" value="GGP00582.1"/>
    <property type="molecule type" value="Genomic_DNA"/>
</dbReference>
<feature type="signal peptide" evidence="1">
    <location>
        <begin position="1"/>
        <end position="23"/>
    </location>
</feature>
<dbReference type="Proteomes" id="UP000641932">
    <property type="component" value="Unassembled WGS sequence"/>
</dbReference>
<feature type="chain" id="PRO_5037411575" description="Metalloprotease" evidence="1">
    <location>
        <begin position="24"/>
        <end position="364"/>
    </location>
</feature>
<dbReference type="AlphaFoldDB" id="A0A917ZYD9"/>
<name>A0A917ZYD9_9ACTN</name>
<gene>
    <name evidence="2" type="ORF">GCM10012280_69660</name>
</gene>
<proteinExistence type="predicted"/>
<evidence type="ECO:0008006" key="4">
    <source>
        <dbReference type="Google" id="ProtNLM"/>
    </source>
</evidence>
<reference evidence="2" key="2">
    <citation type="submission" date="2020-09" db="EMBL/GenBank/DDBJ databases">
        <authorList>
            <person name="Sun Q."/>
            <person name="Zhou Y."/>
        </authorList>
    </citation>
    <scope>NUCLEOTIDE SEQUENCE</scope>
    <source>
        <strain evidence="2">CGMCC 4.7201</strain>
    </source>
</reference>
<comment type="caution">
    <text evidence="2">The sequence shown here is derived from an EMBL/GenBank/DDBJ whole genome shotgun (WGS) entry which is preliminary data.</text>
</comment>
<evidence type="ECO:0000313" key="3">
    <source>
        <dbReference type="Proteomes" id="UP000641932"/>
    </source>
</evidence>
<keyword evidence="1" id="KW-0732">Signal</keyword>
<keyword evidence="3" id="KW-1185">Reference proteome</keyword>
<protein>
    <recommendedName>
        <fullName evidence="4">Metalloprotease</fullName>
    </recommendedName>
</protein>
<sequence>MAACGAVALAAAALPLLTDNADAAPGEICLSGTLLYDFRSAEAGPSKPLRTKPVRNAGIEVWGREKASDKARRLSTATLRTKASNGRFRACHSPRRATSMNQMWLRFSAENTNLWKVRKKGGATVTWNTPVQRNLSRSKTLGKLKPDTAQFGAWHAFDTVNGLWRKRNNPRSNCWTARETDNRKCTTLTFNWAANAPRDASYGLNNTVDLAGDITDSEHVVVHEAAHFLQHKLFGGWWPKITNCDPHFVDKMSSDTCAWTEGFADAASAYVLGDYGFVGPDGDVTSFEHGPTYDDGDTVQGNVAGSLLDLWRNHDGGTWNRTIDVQRTHNVSVFREYFTSLRPAAGLPTTGGAAQALKKHTISY</sequence>
<organism evidence="2 3">
    <name type="scientific">Wenjunlia tyrosinilytica</name>
    <dbReference type="NCBI Taxonomy" id="1544741"/>
    <lineage>
        <taxon>Bacteria</taxon>
        <taxon>Bacillati</taxon>
        <taxon>Actinomycetota</taxon>
        <taxon>Actinomycetes</taxon>
        <taxon>Kitasatosporales</taxon>
        <taxon>Streptomycetaceae</taxon>
        <taxon>Wenjunlia</taxon>
    </lineage>
</organism>
<accession>A0A917ZYD9</accession>